<evidence type="ECO:0000313" key="2">
    <source>
        <dbReference type="EMBL" id="SLN44185.1"/>
    </source>
</evidence>
<feature type="transmembrane region" description="Helical" evidence="1">
    <location>
        <begin position="138"/>
        <end position="160"/>
    </location>
</feature>
<keyword evidence="3" id="KW-1185">Reference proteome</keyword>
<dbReference type="EMBL" id="FWFZ01000007">
    <property type="protein sequence ID" value="SLN44185.1"/>
    <property type="molecule type" value="Genomic_DNA"/>
</dbReference>
<feature type="transmembrane region" description="Helical" evidence="1">
    <location>
        <begin position="36"/>
        <end position="56"/>
    </location>
</feature>
<reference evidence="2 3" key="1">
    <citation type="submission" date="2017-03" db="EMBL/GenBank/DDBJ databases">
        <authorList>
            <person name="Afonso C.L."/>
            <person name="Miller P.J."/>
            <person name="Scott M.A."/>
            <person name="Spackman E."/>
            <person name="Goraichik I."/>
            <person name="Dimitrov K.M."/>
            <person name="Suarez D.L."/>
            <person name="Swayne D.E."/>
        </authorList>
    </citation>
    <scope>NUCLEOTIDE SEQUENCE [LARGE SCALE GENOMIC DNA]</scope>
    <source>
        <strain evidence="2 3">CECT 7023</strain>
    </source>
</reference>
<dbReference type="AlphaFoldDB" id="A0A1Y5SMI2"/>
<keyword evidence="1" id="KW-1133">Transmembrane helix</keyword>
<proteinExistence type="predicted"/>
<feature type="transmembrane region" description="Helical" evidence="1">
    <location>
        <begin position="104"/>
        <end position="126"/>
    </location>
</feature>
<organism evidence="2 3">
    <name type="scientific">Roseisalinus antarcticus</name>
    <dbReference type="NCBI Taxonomy" id="254357"/>
    <lineage>
        <taxon>Bacteria</taxon>
        <taxon>Pseudomonadati</taxon>
        <taxon>Pseudomonadota</taxon>
        <taxon>Alphaproteobacteria</taxon>
        <taxon>Rhodobacterales</taxon>
        <taxon>Roseobacteraceae</taxon>
        <taxon>Roseisalinus</taxon>
    </lineage>
</organism>
<name>A0A1Y5SMI2_9RHOB</name>
<evidence type="ECO:0000256" key="1">
    <source>
        <dbReference type="SAM" id="Phobius"/>
    </source>
</evidence>
<protein>
    <submittedName>
        <fullName evidence="2">Uncharacterized protein</fullName>
    </submittedName>
</protein>
<evidence type="ECO:0000313" key="3">
    <source>
        <dbReference type="Proteomes" id="UP000193900"/>
    </source>
</evidence>
<sequence length="260" mass="27275">MTVAIALAMMVLSLAAGLFDERTLGGASVWSKPTKFNFSFAVHIATLMVFLSLLQADLRKSKLITSTMLVTCAAVLLELGYVGLQAARGRASHFNQETPWEELAYYAMGAAVAVVLLGTLVIGLTVWRRPVSQVGPGLRLGVGLGTLAGTLATLATAGAMSSMQFTPTGHWVGGDLTDAGGLPILGWSTTGGDLRVPHFFATHLLQALPVAGWLADRSGLAFPRVVPLVAAVAGLAIVWFTFQQAMSGQPVIGWNTARSP</sequence>
<gene>
    <name evidence="2" type="ORF">ROA7023_01813</name>
</gene>
<keyword evidence="1" id="KW-0472">Membrane</keyword>
<dbReference type="Proteomes" id="UP000193900">
    <property type="component" value="Unassembled WGS sequence"/>
</dbReference>
<accession>A0A1Y5SMI2</accession>
<feature type="transmembrane region" description="Helical" evidence="1">
    <location>
        <begin position="221"/>
        <end position="242"/>
    </location>
</feature>
<keyword evidence="1" id="KW-0812">Transmembrane</keyword>
<feature type="transmembrane region" description="Helical" evidence="1">
    <location>
        <begin position="63"/>
        <end position="84"/>
    </location>
</feature>